<dbReference type="InterPro" id="IPR021799">
    <property type="entry name" value="PIN-like_prokaryotic"/>
</dbReference>
<evidence type="ECO:0000313" key="1">
    <source>
        <dbReference type="EMBL" id="TSE29280.1"/>
    </source>
</evidence>
<dbReference type="RefSeq" id="WP_043699838.1">
    <property type="nucleotide sequence ID" value="NZ_CP083911.1"/>
</dbReference>
<keyword evidence="2" id="KW-1185">Reference proteome</keyword>
<dbReference type="OrthoDB" id="7359859at2"/>
<sequence length="170" mass="19487">MRVLVSDASILIELARWSLLEALFKLPFEFAVPDALYEDELIDLGEIDRNQLKELGLRVESLDAQDMAQAIAYQTARPKLTFHDCLAVTLAVKNNWPLLTGDKRMRALADEERIEVHGVLWIIDRFAEHRIVRRPTLAKVLRGMLDDPRTRLPHAEVRRRLEVLIGKKGG</sequence>
<dbReference type="EMBL" id="VJOM01000037">
    <property type="protein sequence ID" value="TSE29280.1"/>
    <property type="molecule type" value="Genomic_DNA"/>
</dbReference>
<protein>
    <recommendedName>
        <fullName evidence="3">PIN domain-containing protein</fullName>
    </recommendedName>
</protein>
<dbReference type="InterPro" id="IPR029060">
    <property type="entry name" value="PIN-like_dom_sf"/>
</dbReference>
<dbReference type="STRING" id="307486.GCA_000807215_00910"/>
<comment type="caution">
    <text evidence="1">The sequence shown here is derived from an EMBL/GenBank/DDBJ whole genome shotgun (WGS) entry which is preliminary data.</text>
</comment>
<reference evidence="1 2" key="1">
    <citation type="submission" date="2019-07" db="EMBL/GenBank/DDBJ databases">
        <title>Tepidimonas taiwanensis I1-1 draft genome.</title>
        <authorList>
            <person name="Da Costa M.S."/>
            <person name="Froufe H.J.C."/>
            <person name="Egas C."/>
            <person name="Albuquerque L."/>
        </authorList>
    </citation>
    <scope>NUCLEOTIDE SEQUENCE [LARGE SCALE GENOMIC DNA]</scope>
    <source>
        <strain evidence="1 2">I1-1</strain>
    </source>
</reference>
<dbReference type="SUPFAM" id="SSF88723">
    <property type="entry name" value="PIN domain-like"/>
    <property type="match status" value="1"/>
</dbReference>
<name>A0A554X0E3_9BURK</name>
<gene>
    <name evidence="1" type="ORF">Ttaiw_02353</name>
</gene>
<organism evidence="1 2">
    <name type="scientific">Tepidimonas taiwanensis</name>
    <dbReference type="NCBI Taxonomy" id="307486"/>
    <lineage>
        <taxon>Bacteria</taxon>
        <taxon>Pseudomonadati</taxon>
        <taxon>Pseudomonadota</taxon>
        <taxon>Betaproteobacteria</taxon>
        <taxon>Burkholderiales</taxon>
        <taxon>Tepidimonas</taxon>
    </lineage>
</organism>
<evidence type="ECO:0000313" key="2">
    <source>
        <dbReference type="Proteomes" id="UP000317763"/>
    </source>
</evidence>
<accession>A0A554X0E3</accession>
<dbReference type="Gene3D" id="3.40.50.1010">
    <property type="entry name" value="5'-nuclease"/>
    <property type="match status" value="1"/>
</dbReference>
<dbReference type="Proteomes" id="UP000317763">
    <property type="component" value="Unassembled WGS sequence"/>
</dbReference>
<evidence type="ECO:0008006" key="3">
    <source>
        <dbReference type="Google" id="ProtNLM"/>
    </source>
</evidence>
<dbReference type="AlphaFoldDB" id="A0A554X0E3"/>
<dbReference type="Pfam" id="PF11848">
    <property type="entry name" value="DUF3368"/>
    <property type="match status" value="1"/>
</dbReference>
<proteinExistence type="predicted"/>